<keyword evidence="2" id="KW-1185">Reference proteome</keyword>
<dbReference type="AlphaFoldDB" id="A0A7X1NT49"/>
<protein>
    <recommendedName>
        <fullName evidence="3">Lipoprotein</fullName>
    </recommendedName>
</protein>
<evidence type="ECO:0008006" key="3">
    <source>
        <dbReference type="Google" id="ProtNLM"/>
    </source>
</evidence>
<sequence length="141" mass="15224">MQVKTPPAVQLRRSVGRLAATSSVAMVFVTACSTQNLPTTPLVEGPDRPVLGVCQVLGSMQECAEILTAIYLETDDAYDGLSSHAEEQSATYRRMQEGAEFYSQECRVLGVRAGAEVNITNGCDDALGKIVDAHELMTRDE</sequence>
<organism evidence="1 2">
    <name type="scientific">Arthrobacter bussei</name>
    <dbReference type="NCBI Taxonomy" id="2594179"/>
    <lineage>
        <taxon>Bacteria</taxon>
        <taxon>Bacillati</taxon>
        <taxon>Actinomycetota</taxon>
        <taxon>Actinomycetes</taxon>
        <taxon>Micrococcales</taxon>
        <taxon>Micrococcaceae</taxon>
        <taxon>Arthrobacter</taxon>
    </lineage>
</organism>
<reference evidence="2" key="1">
    <citation type="submission" date="2019-07" db="EMBL/GenBank/DDBJ databases">
        <title>Arthrobacter KR32 sp. nov., isolated from mountain cheese made of cows milk.</title>
        <authorList>
            <person name="Flegler A."/>
        </authorList>
    </citation>
    <scope>NUCLEOTIDE SEQUENCE [LARGE SCALE GENOMIC DNA]</scope>
    <source>
        <strain evidence="2">KR32</strain>
    </source>
</reference>
<evidence type="ECO:0000313" key="1">
    <source>
        <dbReference type="EMBL" id="MPY12290.1"/>
    </source>
</evidence>
<name>A0A7X1NT49_9MICC</name>
<accession>A0A7X1NT49</accession>
<dbReference type="Proteomes" id="UP000326464">
    <property type="component" value="Unassembled WGS sequence"/>
</dbReference>
<dbReference type="PROSITE" id="PS51257">
    <property type="entry name" value="PROKAR_LIPOPROTEIN"/>
    <property type="match status" value="1"/>
</dbReference>
<comment type="caution">
    <text evidence="1">The sequence shown here is derived from an EMBL/GenBank/DDBJ whole genome shotgun (WGS) entry which is preliminary data.</text>
</comment>
<dbReference type="EMBL" id="VJXX01000008">
    <property type="protein sequence ID" value="MPY12290.1"/>
    <property type="molecule type" value="Genomic_DNA"/>
</dbReference>
<evidence type="ECO:0000313" key="2">
    <source>
        <dbReference type="Proteomes" id="UP000326464"/>
    </source>
</evidence>
<proteinExistence type="predicted"/>
<gene>
    <name evidence="1" type="ORF">FNH21_16480</name>
</gene>
<dbReference type="RefSeq" id="WP_152817148.1">
    <property type="nucleotide sequence ID" value="NZ_VJXX01000008.1"/>
</dbReference>